<dbReference type="InterPro" id="IPR003770">
    <property type="entry name" value="MLTG-like"/>
</dbReference>
<keyword evidence="2 7" id="KW-0812">Transmembrane</keyword>
<gene>
    <name evidence="7" type="primary">mltG</name>
    <name evidence="8" type="ORF">MOHU_11800</name>
</gene>
<keyword evidence="6 7" id="KW-0961">Cell wall biogenesis/degradation</keyword>
<evidence type="ECO:0000256" key="2">
    <source>
        <dbReference type="ARBA" id="ARBA00022692"/>
    </source>
</evidence>
<feature type="site" description="Important for catalytic activity" evidence="7">
    <location>
        <position position="226"/>
    </location>
</feature>
<dbReference type="CDD" id="cd08010">
    <property type="entry name" value="MltG_like"/>
    <property type="match status" value="1"/>
</dbReference>
<dbReference type="HAMAP" id="MF_02065">
    <property type="entry name" value="MltG"/>
    <property type="match status" value="1"/>
</dbReference>
<evidence type="ECO:0000256" key="5">
    <source>
        <dbReference type="ARBA" id="ARBA00023239"/>
    </source>
</evidence>
<proteinExistence type="inferred from homology"/>
<dbReference type="GO" id="GO:0071555">
    <property type="term" value="P:cell wall organization"/>
    <property type="evidence" value="ECO:0007669"/>
    <property type="project" value="UniProtKB-KW"/>
</dbReference>
<name>A0A2T0ATE1_9FIRM</name>
<dbReference type="GO" id="GO:0005886">
    <property type="term" value="C:plasma membrane"/>
    <property type="evidence" value="ECO:0007669"/>
    <property type="project" value="UniProtKB-SubCell"/>
</dbReference>
<evidence type="ECO:0000256" key="1">
    <source>
        <dbReference type="ARBA" id="ARBA00022475"/>
    </source>
</evidence>
<evidence type="ECO:0000256" key="7">
    <source>
        <dbReference type="HAMAP-Rule" id="MF_02065"/>
    </source>
</evidence>
<comment type="subcellular location">
    <subcellularLocation>
        <location evidence="7">Cell membrane</location>
        <topology evidence="7">Single-pass membrane protein</topology>
    </subcellularLocation>
</comment>
<protein>
    <recommendedName>
        <fullName evidence="7">Endolytic murein transglycosylase</fullName>
        <ecNumber evidence="7">4.2.2.29</ecNumber>
    </recommendedName>
    <alternativeName>
        <fullName evidence="7">Peptidoglycan lytic transglycosylase</fullName>
    </alternativeName>
    <alternativeName>
        <fullName evidence="7">Peptidoglycan polymerization terminase</fullName>
    </alternativeName>
</protein>
<keyword evidence="4 7" id="KW-0472">Membrane</keyword>
<evidence type="ECO:0000313" key="9">
    <source>
        <dbReference type="Proteomes" id="UP000238415"/>
    </source>
</evidence>
<dbReference type="Gene3D" id="3.30.1490.480">
    <property type="entry name" value="Endolytic murein transglycosylase"/>
    <property type="match status" value="2"/>
</dbReference>
<reference evidence="8 9" key="1">
    <citation type="submission" date="2018-03" db="EMBL/GenBank/DDBJ databases">
        <title>Genome sequence of Moorella humiferrea DSM 23265.</title>
        <authorList>
            <person name="Poehlein A."/>
            <person name="Daniel R."/>
        </authorList>
    </citation>
    <scope>NUCLEOTIDE SEQUENCE [LARGE SCALE GENOMIC DNA]</scope>
    <source>
        <strain evidence="8 9">DSM 23265</strain>
    </source>
</reference>
<dbReference type="Pfam" id="PF02618">
    <property type="entry name" value="YceG"/>
    <property type="match status" value="1"/>
</dbReference>
<evidence type="ECO:0000256" key="4">
    <source>
        <dbReference type="ARBA" id="ARBA00023136"/>
    </source>
</evidence>
<dbReference type="GO" id="GO:0009252">
    <property type="term" value="P:peptidoglycan biosynthetic process"/>
    <property type="evidence" value="ECO:0007669"/>
    <property type="project" value="UniProtKB-UniRule"/>
</dbReference>
<dbReference type="AlphaFoldDB" id="A0A2T0ATE1"/>
<dbReference type="PANTHER" id="PTHR30518">
    <property type="entry name" value="ENDOLYTIC MUREIN TRANSGLYCOSYLASE"/>
    <property type="match status" value="1"/>
</dbReference>
<comment type="function">
    <text evidence="7">Functions as a peptidoglycan terminase that cleaves nascent peptidoglycan strands endolytically to terminate their elongation.</text>
</comment>
<accession>A0A2T0ATE1</accession>
<comment type="similarity">
    <text evidence="7">Belongs to the transglycosylase MltG family.</text>
</comment>
<keyword evidence="9" id="KW-1185">Reference proteome</keyword>
<evidence type="ECO:0000256" key="6">
    <source>
        <dbReference type="ARBA" id="ARBA00023316"/>
    </source>
</evidence>
<evidence type="ECO:0000313" key="8">
    <source>
        <dbReference type="EMBL" id="PRR73645.1"/>
    </source>
</evidence>
<comment type="catalytic activity">
    <reaction evidence="7">
        <text>a peptidoglycan chain = a peptidoglycan chain with N-acetyl-1,6-anhydromuramyl-[peptide] at the reducing end + a peptidoglycan chain with N-acetylglucosamine at the non-reducing end.</text>
        <dbReference type="EC" id="4.2.2.29"/>
    </reaction>
</comment>
<dbReference type="RefSeq" id="WP_106005171.1">
    <property type="nucleotide sequence ID" value="NZ_CP136419.1"/>
</dbReference>
<organism evidence="8 9">
    <name type="scientific">Neomoorella humiferrea</name>
    <dbReference type="NCBI Taxonomy" id="676965"/>
    <lineage>
        <taxon>Bacteria</taxon>
        <taxon>Bacillati</taxon>
        <taxon>Bacillota</taxon>
        <taxon>Clostridia</taxon>
        <taxon>Neomoorellales</taxon>
        <taxon>Neomoorellaceae</taxon>
        <taxon>Neomoorella</taxon>
    </lineage>
</organism>
<dbReference type="OrthoDB" id="9814591at2"/>
<dbReference type="FunFam" id="3.30.160.60:FF:000242">
    <property type="entry name" value="Endolytic murein transglycosylase"/>
    <property type="match status" value="1"/>
</dbReference>
<dbReference type="EC" id="4.2.2.29" evidence="7"/>
<keyword evidence="5 7" id="KW-0456">Lyase</keyword>
<dbReference type="GO" id="GO:0008932">
    <property type="term" value="F:lytic endotransglycosylase activity"/>
    <property type="evidence" value="ECO:0007669"/>
    <property type="project" value="UniProtKB-UniRule"/>
</dbReference>
<dbReference type="Proteomes" id="UP000238415">
    <property type="component" value="Unassembled WGS sequence"/>
</dbReference>
<keyword evidence="3 7" id="KW-1133">Transmembrane helix</keyword>
<dbReference type="Gene3D" id="3.30.160.60">
    <property type="entry name" value="Classic Zinc Finger"/>
    <property type="match status" value="1"/>
</dbReference>
<evidence type="ECO:0000256" key="3">
    <source>
        <dbReference type="ARBA" id="ARBA00022989"/>
    </source>
</evidence>
<dbReference type="NCBIfam" id="TIGR00247">
    <property type="entry name" value="endolytic transglycosylase MltG"/>
    <property type="match status" value="1"/>
</dbReference>
<keyword evidence="1 7" id="KW-1003">Cell membrane</keyword>
<comment type="caution">
    <text evidence="8">The sequence shown here is derived from an EMBL/GenBank/DDBJ whole genome shotgun (WGS) entry which is preliminary data.</text>
</comment>
<dbReference type="PANTHER" id="PTHR30518:SF2">
    <property type="entry name" value="ENDOLYTIC MUREIN TRANSGLYCOSYLASE"/>
    <property type="match status" value="1"/>
</dbReference>
<sequence length="340" mass="38206">MEEETDTKRRIAIFAVLFSIILFLIVGVYFYNLLLPPEKPGAPAVEVYVAPGATSAVVAAELAGKGIIKSPWAFRLLTSITGLDRKIKPGYYLISPGLSLREILDLLAAGKVEEIEFTVPEGYTVRQIAAMLQQKGLTEEEEFLQAAVRHYPFDFLPDDVSGPERLEGFLFPDTYRVAKGTPPEEIIMMMLRRFQEVYQEISREKDPGLNLDTKQIVILASIVEKEARVDSERPLIAGVYVNRLNKGMRLEADPTIQYLLPEPKPVLTYKDLEIESPYNTYRVNGLPPGPIANPGRASLLAALRPAKTDYLYFVAKPDGTHYFSRTLDEHNQAVARYQTR</sequence>
<dbReference type="EMBL" id="PVXM01000019">
    <property type="protein sequence ID" value="PRR73645.1"/>
    <property type="molecule type" value="Genomic_DNA"/>
</dbReference>
<feature type="transmembrane region" description="Helical" evidence="7">
    <location>
        <begin position="12"/>
        <end position="31"/>
    </location>
</feature>